<accession>A0A8C3XQU2</accession>
<dbReference type="InterPro" id="IPR050208">
    <property type="entry name" value="MHC_class-I_related"/>
</dbReference>
<proteinExistence type="predicted"/>
<evidence type="ECO:0000256" key="3">
    <source>
        <dbReference type="ARBA" id="ARBA00022692"/>
    </source>
</evidence>
<dbReference type="GO" id="GO:0002474">
    <property type="term" value="P:antigen processing and presentation of peptide antigen via MHC class I"/>
    <property type="evidence" value="ECO:0007669"/>
    <property type="project" value="UniProtKB-KW"/>
</dbReference>
<dbReference type="GO" id="GO:0009897">
    <property type="term" value="C:external side of plasma membrane"/>
    <property type="evidence" value="ECO:0007669"/>
    <property type="project" value="TreeGrafter"/>
</dbReference>
<dbReference type="SUPFAM" id="SSF54452">
    <property type="entry name" value="MHC antigen-recognition domain"/>
    <property type="match status" value="1"/>
</dbReference>
<evidence type="ECO:0000256" key="2">
    <source>
        <dbReference type="ARBA" id="ARBA00022451"/>
    </source>
</evidence>
<keyword evidence="12" id="KW-1185">Reference proteome</keyword>
<keyword evidence="2" id="KW-0490">MHC I</keyword>
<dbReference type="GO" id="GO:0042612">
    <property type="term" value="C:MHC class I protein complex"/>
    <property type="evidence" value="ECO:0007669"/>
    <property type="project" value="UniProtKB-KW"/>
</dbReference>
<dbReference type="PANTHER" id="PTHR16675:SF242">
    <property type="entry name" value="MAJOR HISTOCOMPATIBILITY COMPLEX CLASS I-RELATED GENE PROTEIN"/>
    <property type="match status" value="1"/>
</dbReference>
<evidence type="ECO:0000256" key="4">
    <source>
        <dbReference type="ARBA" id="ARBA00022729"/>
    </source>
</evidence>
<reference evidence="11" key="1">
    <citation type="submission" date="2025-08" db="UniProtKB">
        <authorList>
            <consortium name="Ensembl"/>
        </authorList>
    </citation>
    <scope>IDENTIFICATION</scope>
</reference>
<protein>
    <recommendedName>
        <fullName evidence="10">MHC class I-like antigen recognition-like domain-containing protein</fullName>
    </recommendedName>
</protein>
<evidence type="ECO:0000256" key="9">
    <source>
        <dbReference type="ARBA" id="ARBA00023180"/>
    </source>
</evidence>
<dbReference type="InterPro" id="IPR011161">
    <property type="entry name" value="MHC_I-like_Ag-recog"/>
</dbReference>
<dbReference type="Gene3D" id="3.30.500.10">
    <property type="entry name" value="MHC class I-like antigen recognition-like"/>
    <property type="match status" value="1"/>
</dbReference>
<dbReference type="Pfam" id="PF00129">
    <property type="entry name" value="MHC_I"/>
    <property type="match status" value="1"/>
</dbReference>
<keyword evidence="4" id="KW-0732">Signal</keyword>
<evidence type="ECO:0000313" key="12">
    <source>
        <dbReference type="Proteomes" id="UP000694403"/>
    </source>
</evidence>
<keyword evidence="6" id="KW-1133">Transmembrane helix</keyword>
<dbReference type="GO" id="GO:0006955">
    <property type="term" value="P:immune response"/>
    <property type="evidence" value="ECO:0007669"/>
    <property type="project" value="TreeGrafter"/>
</dbReference>
<evidence type="ECO:0000259" key="10">
    <source>
        <dbReference type="Pfam" id="PF00129"/>
    </source>
</evidence>
<reference evidence="11" key="2">
    <citation type="submission" date="2025-09" db="UniProtKB">
        <authorList>
            <consortium name="Ensembl"/>
        </authorList>
    </citation>
    <scope>IDENTIFICATION</scope>
</reference>
<dbReference type="Proteomes" id="UP000694403">
    <property type="component" value="Unplaced"/>
</dbReference>
<keyword evidence="9" id="KW-0325">Glycoprotein</keyword>
<comment type="subcellular location">
    <subcellularLocation>
        <location evidence="1">Membrane</location>
        <topology evidence="1">Single-pass type I membrane protein</topology>
    </subcellularLocation>
</comment>
<evidence type="ECO:0000313" key="11">
    <source>
        <dbReference type="Ensembl" id="ENSCSRP00000017304.1"/>
    </source>
</evidence>
<name>A0A8C3XQU2_CHESE</name>
<evidence type="ECO:0000256" key="1">
    <source>
        <dbReference type="ARBA" id="ARBA00004479"/>
    </source>
</evidence>
<keyword evidence="3" id="KW-0812">Transmembrane</keyword>
<dbReference type="AlphaFoldDB" id="A0A8C3XQU2"/>
<dbReference type="PANTHER" id="PTHR16675">
    <property type="entry name" value="MHC CLASS I-RELATED"/>
    <property type="match status" value="1"/>
</dbReference>
<keyword evidence="7" id="KW-0472">Membrane</keyword>
<organism evidence="11 12">
    <name type="scientific">Chelydra serpentina</name>
    <name type="common">Snapping turtle</name>
    <name type="synonym">Testudo serpentina</name>
    <dbReference type="NCBI Taxonomy" id="8475"/>
    <lineage>
        <taxon>Eukaryota</taxon>
        <taxon>Metazoa</taxon>
        <taxon>Chordata</taxon>
        <taxon>Craniata</taxon>
        <taxon>Vertebrata</taxon>
        <taxon>Euteleostomi</taxon>
        <taxon>Archelosauria</taxon>
        <taxon>Testudinata</taxon>
        <taxon>Testudines</taxon>
        <taxon>Cryptodira</taxon>
        <taxon>Durocryptodira</taxon>
        <taxon>Americhelydia</taxon>
        <taxon>Chelydroidea</taxon>
        <taxon>Chelydridae</taxon>
        <taxon>Chelydra</taxon>
    </lineage>
</organism>
<dbReference type="GO" id="GO:0005615">
    <property type="term" value="C:extracellular space"/>
    <property type="evidence" value="ECO:0007669"/>
    <property type="project" value="TreeGrafter"/>
</dbReference>
<evidence type="ECO:0000256" key="8">
    <source>
        <dbReference type="ARBA" id="ARBA00023157"/>
    </source>
</evidence>
<evidence type="ECO:0000256" key="6">
    <source>
        <dbReference type="ARBA" id="ARBA00022989"/>
    </source>
</evidence>
<sequence>GGRGQTPLTPPLPSPSGSHSLQYFLTAVSEPGPGVPEFTMAGYVDGQRFLESDGEAQQMRPRAPWLQAAQPEVWERENHVHKDSWVLSPALFP</sequence>
<keyword evidence="8" id="KW-1015">Disulfide bond</keyword>
<evidence type="ECO:0000256" key="7">
    <source>
        <dbReference type="ARBA" id="ARBA00023136"/>
    </source>
</evidence>
<evidence type="ECO:0000256" key="5">
    <source>
        <dbReference type="ARBA" id="ARBA00022859"/>
    </source>
</evidence>
<keyword evidence="5" id="KW-0391">Immunity</keyword>
<feature type="domain" description="MHC class I-like antigen recognition-like" evidence="10">
    <location>
        <begin position="17"/>
        <end position="83"/>
    </location>
</feature>
<dbReference type="Ensembl" id="ENSCSRT00000018104.1">
    <property type="protein sequence ID" value="ENSCSRP00000017304.1"/>
    <property type="gene ID" value="ENSCSRG00000013315.1"/>
</dbReference>
<dbReference type="InterPro" id="IPR037055">
    <property type="entry name" value="MHC_I-like_Ag-recog_sf"/>
</dbReference>
<dbReference type="InterPro" id="IPR011162">
    <property type="entry name" value="MHC_I/II-like_Ag-recog"/>
</dbReference>